<dbReference type="GO" id="GO:0006783">
    <property type="term" value="P:heme biosynthetic process"/>
    <property type="evidence" value="ECO:0007669"/>
    <property type="project" value="UniProtKB-UniRule"/>
</dbReference>
<protein>
    <recommendedName>
        <fullName evidence="6">Coproporphyrinogen III oxidase</fullName>
        <ecNumber evidence="6">1.3.3.15</ecNumber>
    </recommendedName>
</protein>
<sequence>MVSQRRIAVIGGGISGLACAYYLQQQLPLAEVKLFEASSRIGGVLRTERVGDYLVEHAADMFTTKDPWALDLCRELGLESELIETNQANRHAFIVRRGKLHRVPEGFQLMSPTAAWPIIRTPLLSIAGKLRMAWETFVPRRAETTDESLASFARRRFGSEVFEQLIQPLIGGIYTADPERLSMLATMPQFVMMEQKFGSVVRATLLRKSGEKQAAGSGARYGLFLAPRDGMQRLIEAVAAKLLPGTIELDTRVDQLESVPLGERKWKFRATRGSTDSSAGNSSREEWFDDVVIALSARGAHPLLATAAPDLAAKLSQVEFASCSVVVMGVKRKDIAHPLNGFGLVCPAREGRKIIAASFASVKYPGRAPDDSVLIRTFVGGALQPELARLPDAALESLVDQELRELIGYRGPAEFTRICRWLDAMPQYHVGHLDLAKEIETLVGSLPRLALAGNSLRGVGIPFCVRSAKLAAERIVQMKA</sequence>
<dbReference type="STRING" id="530564.Psta_4696"/>
<keyword evidence="5 6" id="KW-0350">Heme biosynthesis</keyword>
<evidence type="ECO:0000256" key="3">
    <source>
        <dbReference type="ARBA" id="ARBA00022827"/>
    </source>
</evidence>
<dbReference type="GO" id="GO:0004729">
    <property type="term" value="F:oxygen-dependent protoporphyrinogen oxidase activity"/>
    <property type="evidence" value="ECO:0007669"/>
    <property type="project" value="UniProtKB-UniRule"/>
</dbReference>
<dbReference type="SUPFAM" id="SSF51905">
    <property type="entry name" value="FAD/NAD(P)-binding domain"/>
    <property type="match status" value="1"/>
</dbReference>
<dbReference type="KEGG" id="psl:Psta_4696"/>
<name>D2R807_PIRSD</name>
<dbReference type="EMBL" id="CP001848">
    <property type="protein sequence ID" value="ADB19338.1"/>
    <property type="molecule type" value="Genomic_DNA"/>
</dbReference>
<keyword evidence="10" id="KW-1185">Reference proteome</keyword>
<comment type="function">
    <text evidence="6">Involved in coproporphyrin-dependent heme b biosynthesis. Catalyzes the oxidation of coproporphyrinogen III to coproporphyrin III.</text>
</comment>
<dbReference type="EC" id="1.3.3.15" evidence="6"/>
<dbReference type="AlphaFoldDB" id="D2R807"/>
<dbReference type="Pfam" id="PF01593">
    <property type="entry name" value="Amino_oxidase"/>
    <property type="match status" value="1"/>
</dbReference>
<dbReference type="HOGENOM" id="CLU_009629_3_0_0"/>
<dbReference type="Gene3D" id="1.10.3110.10">
    <property type="entry name" value="protoporphyrinogen ix oxidase, domain 3"/>
    <property type="match status" value="1"/>
</dbReference>
<comment type="catalytic activity">
    <reaction evidence="6">
        <text>coproporphyrinogen III + 3 O2 = coproporphyrin III + 3 H2O2</text>
        <dbReference type="Rhea" id="RHEA:43436"/>
        <dbReference type="ChEBI" id="CHEBI:15379"/>
        <dbReference type="ChEBI" id="CHEBI:16240"/>
        <dbReference type="ChEBI" id="CHEBI:57309"/>
        <dbReference type="ChEBI" id="CHEBI:131725"/>
        <dbReference type="EC" id="1.3.3.15"/>
    </reaction>
</comment>
<dbReference type="SUPFAM" id="SSF54373">
    <property type="entry name" value="FAD-linked reductases, C-terminal domain"/>
    <property type="match status" value="1"/>
</dbReference>
<comment type="pathway">
    <text evidence="6">Porphyrin-containing compound metabolism; protoheme biosynthesis.</text>
</comment>
<feature type="domain" description="Amine oxidase" evidence="8">
    <location>
        <begin position="14"/>
        <end position="475"/>
    </location>
</feature>
<keyword evidence="7" id="KW-1133">Transmembrane helix</keyword>
<dbReference type="PANTHER" id="PTHR42923">
    <property type="entry name" value="PROTOPORPHYRINOGEN OXIDASE"/>
    <property type="match status" value="1"/>
</dbReference>
<dbReference type="Gene3D" id="3.90.660.20">
    <property type="entry name" value="Protoporphyrinogen oxidase, mitochondrial, domain 2"/>
    <property type="match status" value="1"/>
</dbReference>
<evidence type="ECO:0000256" key="4">
    <source>
        <dbReference type="ARBA" id="ARBA00023002"/>
    </source>
</evidence>
<proteinExistence type="inferred from homology"/>
<keyword evidence="7" id="KW-0472">Membrane</keyword>
<keyword evidence="7" id="KW-0812">Transmembrane</keyword>
<keyword evidence="6" id="KW-0963">Cytoplasm</keyword>
<evidence type="ECO:0000313" key="9">
    <source>
        <dbReference type="EMBL" id="ADB19338.1"/>
    </source>
</evidence>
<keyword evidence="2 6" id="KW-0285">Flavoprotein</keyword>
<comment type="similarity">
    <text evidence="6">Belongs to the protoporphyrinogen/coproporphyrinogen oxidase family. Coproporphyrinogen III oxidase subfamily.</text>
</comment>
<evidence type="ECO:0000256" key="1">
    <source>
        <dbReference type="ARBA" id="ARBA00001974"/>
    </source>
</evidence>
<dbReference type="NCBIfam" id="TIGR00562">
    <property type="entry name" value="proto_IX_ox"/>
    <property type="match status" value="1"/>
</dbReference>
<evidence type="ECO:0000256" key="2">
    <source>
        <dbReference type="ARBA" id="ARBA00022630"/>
    </source>
</evidence>
<dbReference type="InterPro" id="IPR036188">
    <property type="entry name" value="FAD/NAD-bd_sf"/>
</dbReference>
<dbReference type="Gene3D" id="3.50.50.60">
    <property type="entry name" value="FAD/NAD(P)-binding domain"/>
    <property type="match status" value="1"/>
</dbReference>
<evidence type="ECO:0000256" key="5">
    <source>
        <dbReference type="ARBA" id="ARBA00023133"/>
    </source>
</evidence>
<dbReference type="Proteomes" id="UP000001887">
    <property type="component" value="Chromosome"/>
</dbReference>
<keyword evidence="3 6" id="KW-0274">FAD</keyword>
<evidence type="ECO:0000256" key="6">
    <source>
        <dbReference type="RuleBase" id="RU364052"/>
    </source>
</evidence>
<reference evidence="9 10" key="1">
    <citation type="journal article" date="2009" name="Stand. Genomic Sci.">
        <title>Complete genome sequence of Pirellula staleyi type strain (ATCC 27377).</title>
        <authorList>
            <person name="Clum A."/>
            <person name="Tindall B.J."/>
            <person name="Sikorski J."/>
            <person name="Ivanova N."/>
            <person name="Mavrommatis K."/>
            <person name="Lucas S."/>
            <person name="Glavina del Rio T."/>
            <person name="Nolan M."/>
            <person name="Chen F."/>
            <person name="Tice H."/>
            <person name="Pitluck S."/>
            <person name="Cheng J.F."/>
            <person name="Chertkov O."/>
            <person name="Brettin T."/>
            <person name="Han C."/>
            <person name="Detter J.C."/>
            <person name="Kuske C."/>
            <person name="Bruce D."/>
            <person name="Goodwin L."/>
            <person name="Ovchinikova G."/>
            <person name="Pati A."/>
            <person name="Mikhailova N."/>
            <person name="Chen A."/>
            <person name="Palaniappan K."/>
            <person name="Land M."/>
            <person name="Hauser L."/>
            <person name="Chang Y.J."/>
            <person name="Jeffries C.D."/>
            <person name="Chain P."/>
            <person name="Rohde M."/>
            <person name="Goker M."/>
            <person name="Bristow J."/>
            <person name="Eisen J.A."/>
            <person name="Markowitz V."/>
            <person name="Hugenholtz P."/>
            <person name="Kyrpides N.C."/>
            <person name="Klenk H.P."/>
            <person name="Lapidus A."/>
        </authorList>
    </citation>
    <scope>NUCLEOTIDE SEQUENCE [LARGE SCALE GENOMIC DNA]</scope>
    <source>
        <strain evidence="10">ATCC 27377 / DSM 6068 / ICPB 4128</strain>
    </source>
</reference>
<gene>
    <name evidence="9" type="ordered locus">Psta_4696</name>
</gene>
<organism evidence="9 10">
    <name type="scientific">Pirellula staleyi (strain ATCC 27377 / DSM 6068 / ICPB 4128)</name>
    <name type="common">Pirella staleyi</name>
    <dbReference type="NCBI Taxonomy" id="530564"/>
    <lineage>
        <taxon>Bacteria</taxon>
        <taxon>Pseudomonadati</taxon>
        <taxon>Planctomycetota</taxon>
        <taxon>Planctomycetia</taxon>
        <taxon>Pirellulales</taxon>
        <taxon>Pirellulaceae</taxon>
        <taxon>Pirellula</taxon>
    </lineage>
</organism>
<evidence type="ECO:0000256" key="7">
    <source>
        <dbReference type="SAM" id="Phobius"/>
    </source>
</evidence>
<dbReference type="UniPathway" id="UPA00252"/>
<dbReference type="InterPro" id="IPR050464">
    <property type="entry name" value="Zeta_carotene_desat/Oxidored"/>
</dbReference>
<accession>D2R807</accession>
<dbReference type="PANTHER" id="PTHR42923:SF3">
    <property type="entry name" value="PROTOPORPHYRINOGEN OXIDASE"/>
    <property type="match status" value="1"/>
</dbReference>
<feature type="transmembrane region" description="Helical" evidence="7">
    <location>
        <begin position="7"/>
        <end position="23"/>
    </location>
</feature>
<keyword evidence="4 6" id="KW-0560">Oxidoreductase</keyword>
<evidence type="ECO:0000313" key="10">
    <source>
        <dbReference type="Proteomes" id="UP000001887"/>
    </source>
</evidence>
<dbReference type="PROSITE" id="PS51257">
    <property type="entry name" value="PROKAR_LIPOPROTEIN"/>
    <property type="match status" value="1"/>
</dbReference>
<comment type="subcellular location">
    <subcellularLocation>
        <location evidence="6">Cytoplasm</location>
    </subcellularLocation>
</comment>
<dbReference type="eggNOG" id="COG1232">
    <property type="taxonomic scope" value="Bacteria"/>
</dbReference>
<dbReference type="InterPro" id="IPR004572">
    <property type="entry name" value="Protoporphyrinogen_oxidase"/>
</dbReference>
<comment type="cofactor">
    <cofactor evidence="1 6">
        <name>FAD</name>
        <dbReference type="ChEBI" id="CHEBI:57692"/>
    </cofactor>
</comment>
<dbReference type="InterPro" id="IPR002937">
    <property type="entry name" value="Amino_oxidase"/>
</dbReference>
<evidence type="ECO:0000259" key="8">
    <source>
        <dbReference type="Pfam" id="PF01593"/>
    </source>
</evidence>
<dbReference type="OrthoDB" id="9805195at2"/>
<dbReference type="GO" id="GO:0005737">
    <property type="term" value="C:cytoplasm"/>
    <property type="evidence" value="ECO:0007669"/>
    <property type="project" value="UniProtKB-SubCell"/>
</dbReference>